<protein>
    <submittedName>
        <fullName evidence="1">ALP1-like protein</fullName>
    </submittedName>
</protein>
<gene>
    <name evidence="1" type="ORF">Tco_0678083</name>
</gene>
<reference evidence="1" key="1">
    <citation type="journal article" date="2022" name="Int. J. Mol. Sci.">
        <title>Draft Genome of Tanacetum Coccineum: Genomic Comparison of Closely Related Tanacetum-Family Plants.</title>
        <authorList>
            <person name="Yamashiro T."/>
            <person name="Shiraishi A."/>
            <person name="Nakayama K."/>
            <person name="Satake H."/>
        </authorList>
    </citation>
    <scope>NUCLEOTIDE SEQUENCE</scope>
</reference>
<proteinExistence type="predicted"/>
<dbReference type="EMBL" id="BQNB010009437">
    <property type="protein sequence ID" value="GJS63519.1"/>
    <property type="molecule type" value="Genomic_DNA"/>
</dbReference>
<dbReference type="PANTHER" id="PTHR47150:SF4">
    <property type="entry name" value="HARBINGER TRANSPOSASE-DERIVED PROTEIN-RELATED"/>
    <property type="match status" value="1"/>
</dbReference>
<dbReference type="Proteomes" id="UP001151760">
    <property type="component" value="Unassembled WGS sequence"/>
</dbReference>
<sequence length="216" mass="25162">MRMAYDPCLLFKKMRMYTSTICQLAYGTVPDNIDEYLQKGQATAHLSLEQILTYVMDIFGSDYLRKPTIFDIGKLYERNKEKHGLPRMLGCLDCTDWEWFGCPVTHKAQYCRRDLGPDPFILLEVVASKDLWIWHAFLGYYLCDGIYPEWVPFVNSVTNLFDGDYKRLRYKRMHEGAKKDVEQAFGALKNKWAILATPAQANIKEKLVNIMYACII</sequence>
<comment type="caution">
    <text evidence="1">The sequence shown here is derived from an EMBL/GenBank/DDBJ whole genome shotgun (WGS) entry which is preliminary data.</text>
</comment>
<dbReference type="PANTHER" id="PTHR47150">
    <property type="entry name" value="OS12G0169200 PROTEIN"/>
    <property type="match status" value="1"/>
</dbReference>
<dbReference type="Pfam" id="PF04827">
    <property type="entry name" value="Plant_tran"/>
    <property type="match status" value="1"/>
</dbReference>
<evidence type="ECO:0000313" key="1">
    <source>
        <dbReference type="EMBL" id="GJS63519.1"/>
    </source>
</evidence>
<keyword evidence="2" id="KW-1185">Reference proteome</keyword>
<dbReference type="InterPro" id="IPR006912">
    <property type="entry name" value="Harbinger_derived_prot"/>
</dbReference>
<accession>A0ABQ4XE38</accession>
<reference evidence="1" key="2">
    <citation type="submission" date="2022-01" db="EMBL/GenBank/DDBJ databases">
        <authorList>
            <person name="Yamashiro T."/>
            <person name="Shiraishi A."/>
            <person name="Satake H."/>
            <person name="Nakayama K."/>
        </authorList>
    </citation>
    <scope>NUCLEOTIDE SEQUENCE</scope>
</reference>
<organism evidence="1 2">
    <name type="scientific">Tanacetum coccineum</name>
    <dbReference type="NCBI Taxonomy" id="301880"/>
    <lineage>
        <taxon>Eukaryota</taxon>
        <taxon>Viridiplantae</taxon>
        <taxon>Streptophyta</taxon>
        <taxon>Embryophyta</taxon>
        <taxon>Tracheophyta</taxon>
        <taxon>Spermatophyta</taxon>
        <taxon>Magnoliopsida</taxon>
        <taxon>eudicotyledons</taxon>
        <taxon>Gunneridae</taxon>
        <taxon>Pentapetalae</taxon>
        <taxon>asterids</taxon>
        <taxon>campanulids</taxon>
        <taxon>Asterales</taxon>
        <taxon>Asteraceae</taxon>
        <taxon>Asteroideae</taxon>
        <taxon>Anthemideae</taxon>
        <taxon>Anthemidinae</taxon>
        <taxon>Tanacetum</taxon>
    </lineage>
</organism>
<evidence type="ECO:0000313" key="2">
    <source>
        <dbReference type="Proteomes" id="UP001151760"/>
    </source>
</evidence>
<name>A0ABQ4XE38_9ASTR</name>